<proteinExistence type="predicted"/>
<reference evidence="1 2" key="1">
    <citation type="submission" date="2018-11" db="EMBL/GenBank/DDBJ databases">
        <title>Complete genome sequence of Paenibacillus baekrokdamisoli strain KCTC 33723.</title>
        <authorList>
            <person name="Kang S.W."/>
            <person name="Lee K.C."/>
            <person name="Kim K.K."/>
            <person name="Kim J.S."/>
            <person name="Kim D.S."/>
            <person name="Ko S.H."/>
            <person name="Yang S.H."/>
            <person name="Lee J.S."/>
        </authorList>
    </citation>
    <scope>NUCLEOTIDE SEQUENCE [LARGE SCALE GENOMIC DNA]</scope>
    <source>
        <strain evidence="1 2">KCTC 33723</strain>
    </source>
</reference>
<gene>
    <name evidence="1" type="ORF">Back11_35350</name>
</gene>
<evidence type="ECO:0000313" key="1">
    <source>
        <dbReference type="EMBL" id="BBH22190.1"/>
    </source>
</evidence>
<accession>A0A3G9ITI9</accession>
<organism evidence="1 2">
    <name type="scientific">Paenibacillus baekrokdamisoli</name>
    <dbReference type="NCBI Taxonomy" id="1712516"/>
    <lineage>
        <taxon>Bacteria</taxon>
        <taxon>Bacillati</taxon>
        <taxon>Bacillota</taxon>
        <taxon>Bacilli</taxon>
        <taxon>Bacillales</taxon>
        <taxon>Paenibacillaceae</taxon>
        <taxon>Paenibacillus</taxon>
    </lineage>
</organism>
<name>A0A3G9ITI9_9BACL</name>
<dbReference type="SUPFAM" id="SSF51182">
    <property type="entry name" value="RmlC-like cupins"/>
    <property type="match status" value="1"/>
</dbReference>
<dbReference type="InterPro" id="IPR011051">
    <property type="entry name" value="RmlC_Cupin_sf"/>
</dbReference>
<dbReference type="RefSeq" id="WP_125659873.1">
    <property type="nucleotide sequence ID" value="NZ_AP019308.1"/>
</dbReference>
<dbReference type="EMBL" id="AP019308">
    <property type="protein sequence ID" value="BBH22190.1"/>
    <property type="molecule type" value="Genomic_DNA"/>
</dbReference>
<sequence length="73" mass="8584">MESSSLFDLKWINGDYRPDIRAYYYKQWNDFHMGFHAHEMIEIMYVISGTCKVDTKASAFAFETGFPPYQGTK</sequence>
<evidence type="ECO:0000313" key="2">
    <source>
        <dbReference type="Proteomes" id="UP000275368"/>
    </source>
</evidence>
<protein>
    <submittedName>
        <fullName evidence="1">Uncharacterized protein</fullName>
    </submittedName>
</protein>
<dbReference type="AlphaFoldDB" id="A0A3G9ITI9"/>
<dbReference type="Proteomes" id="UP000275368">
    <property type="component" value="Chromosome"/>
</dbReference>
<keyword evidence="2" id="KW-1185">Reference proteome</keyword>
<dbReference type="OrthoDB" id="2582835at2"/>
<dbReference type="KEGG" id="pbk:Back11_35350"/>